<evidence type="ECO:0000259" key="21">
    <source>
        <dbReference type="Pfam" id="PF18198"/>
    </source>
</evidence>
<evidence type="ECO:0000313" key="24">
    <source>
        <dbReference type="Proteomes" id="UP000030750"/>
    </source>
</evidence>
<dbReference type="PANTHER" id="PTHR45703">
    <property type="entry name" value="DYNEIN HEAVY CHAIN"/>
    <property type="match status" value="1"/>
</dbReference>
<dbReference type="InterPro" id="IPR041658">
    <property type="entry name" value="AAA_lid_11"/>
</dbReference>
<dbReference type="GO" id="GO:0030286">
    <property type="term" value="C:dynein complex"/>
    <property type="evidence" value="ECO:0007669"/>
    <property type="project" value="UniProtKB-KW"/>
</dbReference>
<feature type="domain" description="Dynein heavy chain AAA module D4" evidence="18">
    <location>
        <begin position="2059"/>
        <end position="2360"/>
    </location>
</feature>
<dbReference type="Pfam" id="PF18199">
    <property type="entry name" value="Dynein_C"/>
    <property type="match status" value="1"/>
</dbReference>
<dbReference type="InterPro" id="IPR024743">
    <property type="entry name" value="Dynein_HC_stalk"/>
</dbReference>
<dbReference type="GO" id="GO:0008569">
    <property type="term" value="F:minus-end-directed microtubule motor activity"/>
    <property type="evidence" value="ECO:0007669"/>
    <property type="project" value="InterPro"/>
</dbReference>
<evidence type="ECO:0000259" key="22">
    <source>
        <dbReference type="Pfam" id="PF18199"/>
    </source>
</evidence>
<feature type="region of interest" description="Disordered" evidence="12">
    <location>
        <begin position="1274"/>
        <end position="1322"/>
    </location>
</feature>
<dbReference type="Pfam" id="PF12774">
    <property type="entry name" value="AAA_6"/>
    <property type="match status" value="1"/>
</dbReference>
<dbReference type="Gene3D" id="3.40.50.300">
    <property type="entry name" value="P-loop containing nucleotide triphosphate hydrolases"/>
    <property type="match status" value="6"/>
</dbReference>
<keyword evidence="10" id="KW-0206">Cytoskeleton</keyword>
<keyword evidence="5" id="KW-0547">Nucleotide-binding</keyword>
<dbReference type="Pfam" id="PF12781">
    <property type="entry name" value="AAA_9"/>
    <property type="match status" value="1"/>
</dbReference>
<dbReference type="InterPro" id="IPR035706">
    <property type="entry name" value="AAA_9"/>
</dbReference>
<evidence type="ECO:0000259" key="20">
    <source>
        <dbReference type="Pfam" id="PF17852"/>
    </source>
</evidence>
<sequence>MHRWPVLAIPLCLADADIVPFAASSDEPLLRLSLDEPFLADADKAMVSAVQASFAVAEGLRQQLEEVAAALRPPAALPVDINGAVDLQKLQSDLQGYKEAEERLRKLSPRISAGIFFVDGERARATLRSRAQKLKDQICNQALVWAEGEINDLHESWAEALAKASMVPTSEQELIELKKYLAVVHQETAPLITRGQRLSNLLALLEGQFVFAPLKVQKEAFELDCCPMRLKMALCETNGILDLAKERLEARRQVSAQHLQLESEALRVEVDRAAATFKHVEESATYLPVLEKLSQRVQSARSEVENLRKAEGLFGLEASEFEELEGVCVVFDRLNELWTAASSFIKSQEEWQAASLAHLDCDEVEEQLQHWRQVASSTRKVAGIFRSVEPLQACDKLLQAVASFQKMLPLMKTLTHPSFQAKHWQELVVRLNVETSGEEEAISLNTLLQKGLPEASQAVEIIGSAALREFRTKACFQKMRGAWRALHMELVTLGNEDMGRKMLKGFDAVNSLIEEHQASVQSLQASQLVGGVEVQAREWLRKLTDLETLCNLLEACQVSWVYLTPIFDYPEMQQQLAKEAQLLNDVGKLWKEEVVARLDDNASLLDLAELEELPQKLRSACSDMQLVVRGLNDFLEKKRLAFPRFFFLSNEELVQLLAGASHAEALAPHVQKCFEGIHSLNFDQDSKEANVVFSHREEALPLLTPVQLVKDGQSASIEDIFLSIEREMCAALQQAMQKAWEEFPSAPSRLAWTTEICACAQAALAIAHCCWTAQVETAILQHQLPQLVKDLQHQLQQVVQAVRGHLHPMSRSALATLLTLDVHCRDVTEELVQAKTSHITQFEWISHLRSYWTPAAHPLGGGAGSAGFLVGGRGTNKGGTRSNFGSLQLSMVESCLYYGFELLRSPDRLVITPLTDRCYRTLMTALHFQYGGAPEGPAGTGKTETTKDLAKAAGKPCLVFNCSEGLDAAAMAALLKGVAASGGWCCFDEFNRLQLDVLSIVALQISAIQQAIRRKAITFVFEDTDLQLNPTCAINITMNPGYAGRSILPDTLKALFRPCTMMVPDAALIAEVMLYCSGFQDAFKLSKKMVTCLQLASQQLARRSHYDFGMRAAVAVLNTAKGLFLQQLKDSADAASSPSRKNSFQNEEAATRLEAMTLCKALRLTNIPKLHPTDKLIFEEILKDVFDEGDLAAAESEQSLRPFLKEAAEQLLLEPSEELLTKSLQVLNTLDHRHGLMLVGSSATGKTSAVKCLVRALELQQAAAAITAAPAATLTERSKETDGEPDNGNDISRASDNAHCAEEKAEQSHSNGFGKNTKGGTDCRTAKARCITHRIFPKALEVEELYGSLDPTTREWRGGALEQAVREASQDQDSNVRRWIILDGPVDVGWVENLNTVLDDNKKLCLSSGEVILLSPQTALLFEVTDLRCASPATVSRCGMVYIHQDSLQWKSLLHSWSLHSPTAKLLGDAVAKDVTQTMRECCTICIAFLAKCNGGPLHISPSWMVLNVLRLFDALVAQIVEAAQRGEGTVTDLVEQSLEGALVFALLWGTGGTLSAAERPAFDVAFRNLHSGRFDVLEQMGLLTGQPSSGKEDVDKIEKTKQARRFNQHLPPTGSCFDVFWDVQQKKWHPWASLPMLPDVRKGAAITSAALQHILIETPETALLNYFLGLVAAPGRSPFLFIGEAGGGKSKCMIQMLQGMAVESQQKLIQQLRSQEATAAQQTRKGLTPVSDSLPVAANGKSDAFAFLALSLTGAATPNSVQQWLEGRMEKSHSAGLRPIGFRRCILLLDDVHLPPTEESGAQPVGELVRQLMECGGWSKGGMWKFHPVEGLTLAATRRILQQQQQHNERLARHFFPLTGVPYSTESLQTILSQLLLIRFDSCPEAVVEGLKKVSVLTANLYRQIQQRLPPRPSRWMQQWTPRDCWRVVQRLGFLNPASLQSQRQLLCCWLHEVRRVFEDRTANAPDLDTLSGSISELVRETVGFTLADLDPPNQRPLLFAFREPEVGGATGSGQAATASEDSILGSRVYERVTPSEAHQMCAVALEQYSLLHPSNPLSLVLFPQAVEHALRCMNTFLQPQGHMLLLGVGGSGRRSCARLAAFLAGFGVVEPHGMSHSVAISEWQEDIKSTILATGVLKKPQLLLVPAEHLAHDDVAAHVCTMLQLREIPDVFTPDEKAEALSAMRVKAPAAAGGSNSVAGPVQSSADGAISGTPTVELLAAECRQRLRICVYCSPSDPQTQVLFRRFPALTSCCMVNYFWSWSSQALYSVAQQKLLSVSAALQQHDSALPNMQQRVVNGTEETPSHHSPDPNESIERLCGACADIFESTRDIADCYREEQRRYFYVTPASFLRFLDGFCYVFMTRASQHHRQQQQYELGLQKLHDVSLQVMEMQQQLEKLQPELAKSSVETQQLMQVLTVKQEHAASTMSLVEAEERECKTQADAAAVVERECQDHLAEAMPALLAAEEALKKLSKADITELKSMKAPPSGVVKVMEALCKLFGVPPIFVQSSPSQPRQADYWQTGKKHLLGSSRFLQRLLNFDRDTIAPNVMAAIAPYDEDADFDPEIVNKASVAATSLCLWVKALIAYDRANNAVRPRRAALQQAQSELHAAEAVLREKKEELLQLETLIARLSQQYQQAVQRSESLQQEAQTCERRLSVAEKLIASLGGERVRWSQSHELLKGKVSRVTGDATLSAAFIEFGGIFRPSYRVRCLAAWQQTLGKFGLENTPNYSLQDALTSPQEVQQWLMQGLPDDELSIENAAITLNAQCCPMLIDPHQQATTWLAYTFPEMKVLRAEEPNLLRSLQLLMQCGATVILECFSERLNPALNNLLEWKRPRSVPSFFGISTALETARTQLEEGTSSSVALGTAVVEVHPDFRLLLKTPLNAPHFPPEVCSRLTLIDFSVGCKVAASDTTQVTDAGCSRLTLKAGQSNKLTIKDGCTNAVPAVTRACAQESVLDDLELLGTLRHAKAVSESCSERLQEQQKAQAAADATLSLYSPVARRAASLFQVLQQLESAHPMYLFSVQVFQQCFVDAVLSLQLRGAATHEELQQLQAPLVLPYIDNETAQKNQDPSAAPGDVEVSWLSTSSREKLEGLRRLGEPFNSLVSSVLEGSSDWEAALYEENPLTSEWPDCWNERLSLLQQTLLVQCIRPECLRSCLQQVSESELGAVLGEVAPPGLGEALESAGPKSPLLIMLGPGADPQAALLQHAEAMHMRNKFISVAMGKGQGPKAAAAISSGAEGGQWVLLQNCHLGLGFLKQLSVIVSDLAMQTPHKDFRLILTTVPCDDFPSAILLRSSKLAYEPPQGLRQNLIRIYSEAFPTWLDTHPRANTLRPVVYRICLLHALLLGRRRFGPLGWVNPVEFSFSDLAISLQQLQAAVPPDGLQPLPWSLLQHLVSEVNYGGRVTDEWDRRLLYHLCREGLTEESLKRDSSQSLFGAFTTPSPSLTCAETLAHIKTLPSEEEPELFGLQANAALAVATAESSAMQELLMRVQQQQVAAPSSGPTASAGGNNSEFTERAASLMAQLPPLFNVEEVISSRVNPYEDALDAALIQELTRYNVLITIARKSLQIVQDAADGIIEYTPEVEEMYQCLRQNRVPQAVAAASYPMGFGLAAWMANLRRRVDFMALWLRGQPPQPFWLPGCFSPRSVCTAMLQQYARRQGLKIDSVGFTFYVIDDEEGASASNTCADDHQTGNESARGFSHDVSGLFLHGASWSPEEKALVEQDYWEVFSPLPLLRLQPTPLDEVTRPEPGYECPLYCTSSRIGKQNNSVTLPIQEGDTEALWAKRGAALVAQLDE</sequence>
<evidence type="ECO:0000259" key="19">
    <source>
        <dbReference type="Pfam" id="PF12781"/>
    </source>
</evidence>
<dbReference type="Pfam" id="PF03028">
    <property type="entry name" value="Dynein_heavy"/>
    <property type="match status" value="1"/>
</dbReference>
<evidence type="ECO:0000256" key="8">
    <source>
        <dbReference type="ARBA" id="ARBA00023054"/>
    </source>
</evidence>
<dbReference type="VEuPathDB" id="ToxoDB:EBH_0008180"/>
<dbReference type="Pfam" id="PF12777">
    <property type="entry name" value="MT"/>
    <property type="match status" value="1"/>
</dbReference>
<evidence type="ECO:0000259" key="14">
    <source>
        <dbReference type="Pfam" id="PF03028"/>
    </source>
</evidence>
<evidence type="ECO:0000259" key="15">
    <source>
        <dbReference type="Pfam" id="PF08393"/>
    </source>
</evidence>
<keyword evidence="4" id="KW-0493">Microtubule</keyword>
<feature type="signal peptide" evidence="13">
    <location>
        <begin position="1"/>
        <end position="16"/>
    </location>
</feature>
<feature type="domain" description="Dynein heavy chain C-terminal" evidence="22">
    <location>
        <begin position="3491"/>
        <end position="3804"/>
    </location>
</feature>
<dbReference type="EMBL" id="HG713385">
    <property type="protein sequence ID" value="CDJ53672.1"/>
    <property type="molecule type" value="Genomic_DNA"/>
</dbReference>
<dbReference type="InterPro" id="IPR024317">
    <property type="entry name" value="Dynein_heavy_chain_D4_dom"/>
</dbReference>
<accession>U6LTK2</accession>
<evidence type="ECO:0000256" key="5">
    <source>
        <dbReference type="ARBA" id="ARBA00022741"/>
    </source>
</evidence>
<keyword evidence="13" id="KW-0732">Signal</keyword>
<dbReference type="FunFam" id="3.40.50.300:FF:000063">
    <property type="entry name" value="dynein heavy chain 6, axonemal"/>
    <property type="match status" value="1"/>
</dbReference>
<evidence type="ECO:0000256" key="7">
    <source>
        <dbReference type="ARBA" id="ARBA00023017"/>
    </source>
</evidence>
<dbReference type="SUPFAM" id="SSF52540">
    <property type="entry name" value="P-loop containing nucleoside triphosphate hydrolases"/>
    <property type="match status" value="4"/>
</dbReference>
<feature type="domain" description="Dynein heavy chain coiled coil stalk" evidence="17">
    <location>
        <begin position="2378"/>
        <end position="2719"/>
    </location>
</feature>
<feature type="domain" description="Dynein heavy chain linker" evidence="15">
    <location>
        <begin position="331"/>
        <end position="739"/>
    </location>
</feature>
<feature type="domain" description="Dynein heavy chain ATP-binding dynein motor region" evidence="19">
    <location>
        <begin position="2750"/>
        <end position="2912"/>
    </location>
</feature>
<dbReference type="Gene3D" id="1.20.920.20">
    <property type="match status" value="1"/>
</dbReference>
<protein>
    <submittedName>
        <fullName evidence="23">Uncharacterized protein</fullName>
    </submittedName>
</protein>
<evidence type="ECO:0000256" key="2">
    <source>
        <dbReference type="ARBA" id="ARBA00008887"/>
    </source>
</evidence>
<evidence type="ECO:0000256" key="6">
    <source>
        <dbReference type="ARBA" id="ARBA00022840"/>
    </source>
</evidence>
<dbReference type="InterPro" id="IPR043157">
    <property type="entry name" value="Dynein_AAA1S"/>
</dbReference>
<dbReference type="InterPro" id="IPR027417">
    <property type="entry name" value="P-loop_NTPase"/>
</dbReference>
<keyword evidence="6" id="KW-0067">ATP-binding</keyword>
<dbReference type="Gene3D" id="1.20.1270.280">
    <property type="match status" value="1"/>
</dbReference>
<keyword evidence="9" id="KW-0505">Motor protein</keyword>
<evidence type="ECO:0000256" key="3">
    <source>
        <dbReference type="ARBA" id="ARBA00022490"/>
    </source>
</evidence>
<dbReference type="Pfam" id="PF08393">
    <property type="entry name" value="DHC_N2"/>
    <property type="match status" value="1"/>
</dbReference>
<dbReference type="Proteomes" id="UP000030750">
    <property type="component" value="Unassembled WGS sequence"/>
</dbReference>
<reference evidence="23" key="2">
    <citation type="submission" date="2013-10" db="EMBL/GenBank/DDBJ databases">
        <authorList>
            <person name="Aslett M."/>
        </authorList>
    </citation>
    <scope>NUCLEOTIDE SEQUENCE [LARGE SCALE GENOMIC DNA]</scope>
    <source>
        <strain evidence="23">Houghton</strain>
    </source>
</reference>
<dbReference type="InterPro" id="IPR042222">
    <property type="entry name" value="Dynein_2_N"/>
</dbReference>
<evidence type="ECO:0000256" key="13">
    <source>
        <dbReference type="SAM" id="SignalP"/>
    </source>
</evidence>
<dbReference type="FunFam" id="1.20.920.20:FF:000001">
    <property type="entry name" value="dynein heavy chain 2, axonemal"/>
    <property type="match status" value="1"/>
</dbReference>
<dbReference type="InterPro" id="IPR042219">
    <property type="entry name" value="AAA_lid_11_sf"/>
</dbReference>
<dbReference type="InterPro" id="IPR042228">
    <property type="entry name" value="Dynein_linker_3"/>
</dbReference>
<evidence type="ECO:0000256" key="9">
    <source>
        <dbReference type="ARBA" id="ARBA00023175"/>
    </source>
</evidence>
<keyword evidence="8 11" id="KW-0175">Coiled coil</keyword>
<evidence type="ECO:0000256" key="11">
    <source>
        <dbReference type="SAM" id="Coils"/>
    </source>
</evidence>
<evidence type="ECO:0000256" key="4">
    <source>
        <dbReference type="ARBA" id="ARBA00022701"/>
    </source>
</evidence>
<feature type="domain" description="Dynein heavy chain hydrolytic ATP-binding dynein motor region" evidence="16">
    <location>
        <begin position="898"/>
        <end position="1247"/>
    </location>
</feature>
<dbReference type="InterPro" id="IPR041228">
    <property type="entry name" value="Dynein_C"/>
</dbReference>
<organism evidence="23 24">
    <name type="scientific">Eimeria brunetti</name>
    <dbReference type="NCBI Taxonomy" id="51314"/>
    <lineage>
        <taxon>Eukaryota</taxon>
        <taxon>Sar</taxon>
        <taxon>Alveolata</taxon>
        <taxon>Apicomplexa</taxon>
        <taxon>Conoidasida</taxon>
        <taxon>Coccidia</taxon>
        <taxon>Eucoccidiorida</taxon>
        <taxon>Eimeriorina</taxon>
        <taxon>Eimeriidae</taxon>
        <taxon>Eimeria</taxon>
    </lineage>
</organism>
<dbReference type="Pfam" id="PF12775">
    <property type="entry name" value="AAA_7"/>
    <property type="match status" value="1"/>
</dbReference>
<dbReference type="Gene3D" id="3.10.490.20">
    <property type="match status" value="1"/>
</dbReference>
<dbReference type="Pfam" id="PF12780">
    <property type="entry name" value="AAA_8"/>
    <property type="match status" value="1"/>
</dbReference>
<dbReference type="Gene3D" id="1.10.8.1220">
    <property type="match status" value="1"/>
</dbReference>
<dbReference type="InterPro" id="IPR013602">
    <property type="entry name" value="Dynein_heavy_linker"/>
</dbReference>
<dbReference type="OrthoDB" id="424310at2759"/>
<feature type="chain" id="PRO_5004674489" evidence="13">
    <location>
        <begin position="17"/>
        <end position="3809"/>
    </location>
</feature>
<feature type="domain" description="Dynein heavy chain AAA 5 extension" evidence="20">
    <location>
        <begin position="1480"/>
        <end position="1633"/>
    </location>
</feature>
<dbReference type="PANTHER" id="PTHR45703:SF36">
    <property type="entry name" value="DYNEIN HEAVY CHAIN, CYTOPLASMIC"/>
    <property type="match status" value="1"/>
</dbReference>
<evidence type="ECO:0000313" key="23">
    <source>
        <dbReference type="EMBL" id="CDJ53672.1"/>
    </source>
</evidence>
<dbReference type="GO" id="GO:0005874">
    <property type="term" value="C:microtubule"/>
    <property type="evidence" value="ECO:0007669"/>
    <property type="project" value="UniProtKB-KW"/>
</dbReference>
<dbReference type="Pfam" id="PF17852">
    <property type="entry name" value="Dynein_AAA_lid"/>
    <property type="match status" value="1"/>
</dbReference>
<evidence type="ECO:0000256" key="1">
    <source>
        <dbReference type="ARBA" id="ARBA00004245"/>
    </source>
</evidence>
<evidence type="ECO:0000259" key="18">
    <source>
        <dbReference type="Pfam" id="PF12780"/>
    </source>
</evidence>
<dbReference type="Gene3D" id="1.10.8.710">
    <property type="match status" value="1"/>
</dbReference>
<dbReference type="InterPro" id="IPR041466">
    <property type="entry name" value="Dynein_AAA5_ext"/>
</dbReference>
<dbReference type="Gene3D" id="3.20.180.20">
    <property type="entry name" value="Dynein heavy chain, N-terminal domain 2"/>
    <property type="match status" value="1"/>
</dbReference>
<feature type="domain" description="Dynein heavy chain AAA lid" evidence="21">
    <location>
        <begin position="3344"/>
        <end position="3483"/>
    </location>
</feature>
<dbReference type="Gene3D" id="1.10.472.130">
    <property type="match status" value="1"/>
</dbReference>
<dbReference type="Pfam" id="PF18198">
    <property type="entry name" value="AAA_lid_11"/>
    <property type="match status" value="1"/>
</dbReference>
<dbReference type="InterPro" id="IPR035699">
    <property type="entry name" value="AAA_6"/>
</dbReference>
<evidence type="ECO:0000256" key="12">
    <source>
        <dbReference type="SAM" id="MobiDB-lite"/>
    </source>
</evidence>
<dbReference type="InterPro" id="IPR026983">
    <property type="entry name" value="DHC"/>
</dbReference>
<proteinExistence type="inferred from homology"/>
<dbReference type="Gene3D" id="1.20.58.1120">
    <property type="match status" value="1"/>
</dbReference>
<dbReference type="GO" id="GO:0045505">
    <property type="term" value="F:dynein intermediate chain binding"/>
    <property type="evidence" value="ECO:0007669"/>
    <property type="project" value="InterPro"/>
</dbReference>
<feature type="domain" description="Dynein heavy chain region D6 P-loop" evidence="14">
    <location>
        <begin position="3197"/>
        <end position="3309"/>
    </location>
</feature>
<comment type="subcellular location">
    <subcellularLocation>
        <location evidence="1">Cytoplasm</location>
        <location evidence="1">Cytoskeleton</location>
    </subcellularLocation>
</comment>
<reference evidence="23" key="1">
    <citation type="submission" date="2013-10" db="EMBL/GenBank/DDBJ databases">
        <title>Genomic analysis of the causative agents of coccidiosis in chickens.</title>
        <authorList>
            <person name="Reid A.J."/>
            <person name="Blake D."/>
            <person name="Billington K."/>
            <person name="Browne H."/>
            <person name="Dunn M."/>
            <person name="Hung S."/>
            <person name="Kawahara F."/>
            <person name="Miranda-Saavedra D."/>
            <person name="Mourier T."/>
            <person name="Nagra H."/>
            <person name="Otto T.D."/>
            <person name="Rawlings N."/>
            <person name="Sanchez A."/>
            <person name="Sanders M."/>
            <person name="Subramaniam C."/>
            <person name="Tay Y."/>
            <person name="Dear P."/>
            <person name="Doerig C."/>
            <person name="Gruber A."/>
            <person name="Parkinson J."/>
            <person name="Shirley M."/>
            <person name="Wan K.L."/>
            <person name="Berriman M."/>
            <person name="Tomley F."/>
            <person name="Pain A."/>
        </authorList>
    </citation>
    <scope>NUCLEOTIDE SEQUENCE [LARGE SCALE GENOMIC DNA]</scope>
    <source>
        <strain evidence="23">Houghton</strain>
    </source>
</reference>
<evidence type="ECO:0000259" key="17">
    <source>
        <dbReference type="Pfam" id="PF12777"/>
    </source>
</evidence>
<dbReference type="Gene3D" id="1.10.8.720">
    <property type="entry name" value="Region D6 of dynein motor"/>
    <property type="match status" value="1"/>
</dbReference>
<gene>
    <name evidence="23" type="ORF">EBH_0008180</name>
</gene>
<keyword evidence="7" id="KW-0243">Dynein</keyword>
<evidence type="ECO:0000259" key="16">
    <source>
        <dbReference type="Pfam" id="PF12774"/>
    </source>
</evidence>
<keyword evidence="3" id="KW-0963">Cytoplasm</keyword>
<dbReference type="Gene3D" id="1.20.920.30">
    <property type="match status" value="1"/>
</dbReference>
<dbReference type="InterPro" id="IPR004273">
    <property type="entry name" value="Dynein_heavy_D6_P-loop"/>
</dbReference>
<keyword evidence="24" id="KW-1185">Reference proteome</keyword>
<dbReference type="GO" id="GO:0051959">
    <property type="term" value="F:dynein light intermediate chain binding"/>
    <property type="evidence" value="ECO:0007669"/>
    <property type="project" value="InterPro"/>
</dbReference>
<comment type="similarity">
    <text evidence="2">Belongs to the dynein heavy chain family.</text>
</comment>
<name>U6LTK2_9EIME</name>
<dbReference type="GO" id="GO:0007018">
    <property type="term" value="P:microtubule-based movement"/>
    <property type="evidence" value="ECO:0007669"/>
    <property type="project" value="InterPro"/>
</dbReference>
<dbReference type="Gene3D" id="1.20.140.100">
    <property type="entry name" value="Dynein heavy chain, N-terminal domain 2"/>
    <property type="match status" value="1"/>
</dbReference>
<dbReference type="InterPro" id="IPR043160">
    <property type="entry name" value="Dynein_C_barrel"/>
</dbReference>
<feature type="coiled-coil region" evidence="11">
    <location>
        <begin position="2606"/>
        <end position="2668"/>
    </location>
</feature>
<evidence type="ECO:0000256" key="10">
    <source>
        <dbReference type="ARBA" id="ARBA00023212"/>
    </source>
</evidence>
<dbReference type="GO" id="GO:0005524">
    <property type="term" value="F:ATP binding"/>
    <property type="evidence" value="ECO:0007669"/>
    <property type="project" value="UniProtKB-KW"/>
</dbReference>